<gene>
    <name evidence="1" type="ORF">F5050DRAFT_1708129</name>
</gene>
<protein>
    <submittedName>
        <fullName evidence="1">Uncharacterized protein</fullName>
    </submittedName>
</protein>
<evidence type="ECO:0000313" key="2">
    <source>
        <dbReference type="Proteomes" id="UP001163828"/>
    </source>
</evidence>
<sequence length="210" mass="23642">MANLTNSFLPSRTPQAQLLKSDQRQGSQPYLGVANWPPAEKILLRWKLTLALAIERSNSKQKSGSRLKTELIKEKNQEHDISYRSFGPTSKGGKLKSELNILRSNDIRIEAEFPTSLLAKEPCGRHAHKSPRSGETKYVLAGGYTYVDFRETFEPPPVRLLGIDGTYQLITGKSEVDKGQFNLGMNVQEVIIWKLSYLRGIQHSLTSQQT</sequence>
<accession>A0ABQ8QT51</accession>
<keyword evidence="2" id="KW-1185">Reference proteome</keyword>
<dbReference type="EMBL" id="MU790508">
    <property type="protein sequence ID" value="KAJ4001568.1"/>
    <property type="molecule type" value="Genomic_DNA"/>
</dbReference>
<reference evidence="1" key="1">
    <citation type="submission" date="2022-08" db="EMBL/GenBank/DDBJ databases">
        <authorList>
            <consortium name="DOE Joint Genome Institute"/>
            <person name="Min B."/>
            <person name="Riley R."/>
            <person name="Sierra-Patev S."/>
            <person name="Naranjo-Ortiz M."/>
            <person name="Looney B."/>
            <person name="Konkel Z."/>
            <person name="Slot J.C."/>
            <person name="Sakamoto Y."/>
            <person name="Steenwyk J.L."/>
            <person name="Rokas A."/>
            <person name="Carro J."/>
            <person name="Camarero S."/>
            <person name="Ferreira P."/>
            <person name="Molpeceres G."/>
            <person name="Ruiz-Duenas F.J."/>
            <person name="Serrano A."/>
            <person name="Henrissat B."/>
            <person name="Drula E."/>
            <person name="Hughes K.W."/>
            <person name="Mata J.L."/>
            <person name="Ishikawa N.K."/>
            <person name="Vargas-Isla R."/>
            <person name="Ushijima S."/>
            <person name="Smith C.A."/>
            <person name="Ahrendt S."/>
            <person name="Andreopoulos W."/>
            <person name="He G."/>
            <person name="Labutti K."/>
            <person name="Lipzen A."/>
            <person name="Ng V."/>
            <person name="Sandor L."/>
            <person name="Barry K."/>
            <person name="Martinez A.T."/>
            <person name="Xiao Y."/>
            <person name="Gibbons J.G."/>
            <person name="Terashima K."/>
            <person name="Hibbett D.S."/>
            <person name="Grigoriev I.V."/>
        </authorList>
    </citation>
    <scope>NUCLEOTIDE SEQUENCE</scope>
    <source>
        <strain evidence="1">TFB10827</strain>
    </source>
</reference>
<dbReference type="Proteomes" id="UP001163828">
    <property type="component" value="Unassembled WGS sequence"/>
</dbReference>
<comment type="caution">
    <text evidence="1">The sequence shown here is derived from an EMBL/GenBank/DDBJ whole genome shotgun (WGS) entry which is preliminary data.</text>
</comment>
<proteinExistence type="predicted"/>
<name>A0ABQ8QT51_9AGAR</name>
<evidence type="ECO:0000313" key="1">
    <source>
        <dbReference type="EMBL" id="KAJ4001568.1"/>
    </source>
</evidence>
<organism evidence="1 2">
    <name type="scientific">Lentinula boryana</name>
    <dbReference type="NCBI Taxonomy" id="40481"/>
    <lineage>
        <taxon>Eukaryota</taxon>
        <taxon>Fungi</taxon>
        <taxon>Dikarya</taxon>
        <taxon>Basidiomycota</taxon>
        <taxon>Agaricomycotina</taxon>
        <taxon>Agaricomycetes</taxon>
        <taxon>Agaricomycetidae</taxon>
        <taxon>Agaricales</taxon>
        <taxon>Marasmiineae</taxon>
        <taxon>Omphalotaceae</taxon>
        <taxon>Lentinula</taxon>
    </lineage>
</organism>